<accession>A0AA45WRC1</accession>
<reference evidence="2" key="1">
    <citation type="submission" date="2017-05" db="EMBL/GenBank/DDBJ databases">
        <authorList>
            <person name="Varghese N."/>
            <person name="Submissions S."/>
        </authorList>
    </citation>
    <scope>NUCLEOTIDE SEQUENCE</scope>
    <source>
        <strain evidence="2">DSM 45262</strain>
    </source>
</reference>
<keyword evidence="3" id="KW-1185">Reference proteome</keyword>
<dbReference type="Proteomes" id="UP001157946">
    <property type="component" value="Unassembled WGS sequence"/>
</dbReference>
<protein>
    <recommendedName>
        <fullName evidence="4">HK97 gp10 family phage protein</fullName>
    </recommendedName>
</protein>
<evidence type="ECO:0000313" key="2">
    <source>
        <dbReference type="EMBL" id="SMP27313.1"/>
    </source>
</evidence>
<proteinExistence type="predicted"/>
<gene>
    <name evidence="2" type="ORF">SAMN06265361_105253</name>
</gene>
<feature type="region of interest" description="Disordered" evidence="1">
    <location>
        <begin position="27"/>
        <end position="61"/>
    </location>
</feature>
<comment type="caution">
    <text evidence="2">The sequence shown here is derived from an EMBL/GenBank/DDBJ whole genome shotgun (WGS) entry which is preliminary data.</text>
</comment>
<dbReference type="EMBL" id="FXTU01000005">
    <property type="protein sequence ID" value="SMP27313.1"/>
    <property type="molecule type" value="Genomic_DNA"/>
</dbReference>
<dbReference type="AlphaFoldDB" id="A0AA45WRC1"/>
<name>A0AA45WRC1_9BACL</name>
<dbReference type="RefSeq" id="WP_284724477.1">
    <property type="nucleotide sequence ID" value="NZ_FXTU01000005.1"/>
</dbReference>
<sequence length="134" mass="14789">MPIRVDINIKSYEEMVQNQLRERMEAAMDHAAAKCKKRLSRSNASGASPSKARESPKKVTGQLIRSIKSGVEVKKGVVHGYLSADTPYALRLEFGFVGTDSAGRHVKQAPRPYLRPTLSEEGKQIANILIGKKI</sequence>
<evidence type="ECO:0000313" key="3">
    <source>
        <dbReference type="Proteomes" id="UP001157946"/>
    </source>
</evidence>
<evidence type="ECO:0000256" key="1">
    <source>
        <dbReference type="SAM" id="MobiDB-lite"/>
    </source>
</evidence>
<organism evidence="2 3">
    <name type="scientific">Laceyella tengchongensis</name>
    <dbReference type="NCBI Taxonomy" id="574699"/>
    <lineage>
        <taxon>Bacteria</taxon>
        <taxon>Bacillati</taxon>
        <taxon>Bacillota</taxon>
        <taxon>Bacilli</taxon>
        <taxon>Bacillales</taxon>
        <taxon>Thermoactinomycetaceae</taxon>
        <taxon>Laceyella</taxon>
    </lineage>
</organism>
<evidence type="ECO:0008006" key="4">
    <source>
        <dbReference type="Google" id="ProtNLM"/>
    </source>
</evidence>